<feature type="transmembrane region" description="Helical" evidence="7">
    <location>
        <begin position="119"/>
        <end position="139"/>
    </location>
</feature>
<evidence type="ECO:0000256" key="1">
    <source>
        <dbReference type="ARBA" id="ARBA00004651"/>
    </source>
</evidence>
<evidence type="ECO:0000256" key="2">
    <source>
        <dbReference type="ARBA" id="ARBA00022448"/>
    </source>
</evidence>
<dbReference type="Gene3D" id="1.10.3720.10">
    <property type="entry name" value="MetI-like"/>
    <property type="match status" value="1"/>
</dbReference>
<dbReference type="InterPro" id="IPR035906">
    <property type="entry name" value="MetI-like_sf"/>
</dbReference>
<feature type="transmembrane region" description="Helical" evidence="7">
    <location>
        <begin position="236"/>
        <end position="252"/>
    </location>
</feature>
<comment type="similarity">
    <text evidence="7">Belongs to the binding-protein-dependent transport system permease family.</text>
</comment>
<dbReference type="InterPro" id="IPR000515">
    <property type="entry name" value="MetI-like"/>
</dbReference>
<keyword evidence="4 7" id="KW-0812">Transmembrane</keyword>
<evidence type="ECO:0000256" key="3">
    <source>
        <dbReference type="ARBA" id="ARBA00022475"/>
    </source>
</evidence>
<keyword evidence="10" id="KW-1185">Reference proteome</keyword>
<keyword evidence="5 7" id="KW-1133">Transmembrane helix</keyword>
<reference evidence="9" key="1">
    <citation type="submission" date="2020-06" db="EMBL/GenBank/DDBJ databases">
        <title>Novel chitinolytic bacterium.</title>
        <authorList>
            <person name="Ungkulpasvich U."/>
            <person name="Kosugi A."/>
            <person name="Uke A."/>
        </authorList>
    </citation>
    <scope>NUCLEOTIDE SEQUENCE</scope>
    <source>
        <strain evidence="9">UUS1-1</strain>
    </source>
</reference>
<gene>
    <name evidence="9" type="ORF">G5B42_07760</name>
</gene>
<dbReference type="CDD" id="cd06261">
    <property type="entry name" value="TM_PBP2"/>
    <property type="match status" value="1"/>
</dbReference>
<evidence type="ECO:0000256" key="6">
    <source>
        <dbReference type="ARBA" id="ARBA00023136"/>
    </source>
</evidence>
<dbReference type="PROSITE" id="PS50928">
    <property type="entry name" value="ABC_TM1"/>
    <property type="match status" value="1"/>
</dbReference>
<feature type="transmembrane region" description="Helical" evidence="7">
    <location>
        <begin position="283"/>
        <end position="303"/>
    </location>
</feature>
<evidence type="ECO:0000313" key="10">
    <source>
        <dbReference type="Proteomes" id="UP000657177"/>
    </source>
</evidence>
<dbReference type="Proteomes" id="UP000657177">
    <property type="component" value="Unassembled WGS sequence"/>
</dbReference>
<dbReference type="SUPFAM" id="SSF161098">
    <property type="entry name" value="MetI-like"/>
    <property type="match status" value="1"/>
</dbReference>
<dbReference type="PANTHER" id="PTHR43227:SF11">
    <property type="entry name" value="BLL4140 PROTEIN"/>
    <property type="match status" value="1"/>
</dbReference>
<dbReference type="InterPro" id="IPR050809">
    <property type="entry name" value="UgpAE/MalFG_permease"/>
</dbReference>
<protein>
    <submittedName>
        <fullName evidence="9">Sugar ABC transporter permease</fullName>
    </submittedName>
</protein>
<feature type="domain" description="ABC transmembrane type-1" evidence="8">
    <location>
        <begin position="78"/>
        <end position="307"/>
    </location>
</feature>
<sequence length="318" mass="36382">MTELTMKNRLRRCYNRMIPYFFVSPFFAFFLVFGAFPIFFALYLSFHSWNGIATSPMVYIGWENYTYTLTDPMFWQALKNTVVMAIVSGVPQHILGLFFAFILNLGFVRLKNFFKATLFLPYITSTVAVSMVFAIFYGYPFGFANYLAVSLDKIPFFHAIFSLFNLEIPLKWLASPPLMIPTISTQIIWRWTGWNTILYLAGLQTIPQELYEAARVDGAKWHQVFFKITLPSLRPVMQFAITMSVIGGLQIFNEPFIMVGKNGGTGRAAYTLAMYLYQTGFEWGYFGGAAAISYIVFVLIFIASMISRRVLRSDEGVS</sequence>
<accession>A0A8J6I2D1</accession>
<evidence type="ECO:0000256" key="7">
    <source>
        <dbReference type="RuleBase" id="RU363032"/>
    </source>
</evidence>
<dbReference type="AlphaFoldDB" id="A0A8J6I2D1"/>
<evidence type="ECO:0000256" key="5">
    <source>
        <dbReference type="ARBA" id="ARBA00022989"/>
    </source>
</evidence>
<dbReference type="Pfam" id="PF00528">
    <property type="entry name" value="BPD_transp_1"/>
    <property type="match status" value="1"/>
</dbReference>
<evidence type="ECO:0000313" key="9">
    <source>
        <dbReference type="EMBL" id="MBA2133434.1"/>
    </source>
</evidence>
<evidence type="ECO:0000256" key="4">
    <source>
        <dbReference type="ARBA" id="ARBA00022692"/>
    </source>
</evidence>
<dbReference type="RefSeq" id="WP_181339903.1">
    <property type="nucleotide sequence ID" value="NZ_JAAKDE010000015.1"/>
</dbReference>
<comment type="caution">
    <text evidence="9">The sequence shown here is derived from an EMBL/GenBank/DDBJ whole genome shotgun (WGS) entry which is preliminary data.</text>
</comment>
<feature type="transmembrane region" description="Helical" evidence="7">
    <location>
        <begin position="82"/>
        <end position="107"/>
    </location>
</feature>
<dbReference type="GO" id="GO:0055085">
    <property type="term" value="P:transmembrane transport"/>
    <property type="evidence" value="ECO:0007669"/>
    <property type="project" value="InterPro"/>
</dbReference>
<comment type="subcellular location">
    <subcellularLocation>
        <location evidence="1 7">Cell membrane</location>
        <topology evidence="1 7">Multi-pass membrane protein</topology>
    </subcellularLocation>
</comment>
<feature type="transmembrane region" description="Helical" evidence="7">
    <location>
        <begin position="20"/>
        <end position="46"/>
    </location>
</feature>
<name>A0A8J6I2D1_9FIRM</name>
<organism evidence="9 10">
    <name type="scientific">Capillibacterium thermochitinicola</name>
    <dbReference type="NCBI Taxonomy" id="2699427"/>
    <lineage>
        <taxon>Bacteria</taxon>
        <taxon>Bacillati</taxon>
        <taxon>Bacillota</taxon>
        <taxon>Capillibacterium</taxon>
    </lineage>
</organism>
<dbReference type="PANTHER" id="PTHR43227">
    <property type="entry name" value="BLL4140 PROTEIN"/>
    <property type="match status" value="1"/>
</dbReference>
<proteinExistence type="inferred from homology"/>
<evidence type="ECO:0000259" key="8">
    <source>
        <dbReference type="PROSITE" id="PS50928"/>
    </source>
</evidence>
<dbReference type="GO" id="GO:0005886">
    <property type="term" value="C:plasma membrane"/>
    <property type="evidence" value="ECO:0007669"/>
    <property type="project" value="UniProtKB-SubCell"/>
</dbReference>
<keyword evidence="2 7" id="KW-0813">Transport</keyword>
<keyword evidence="3" id="KW-1003">Cell membrane</keyword>
<dbReference type="EMBL" id="JAAKDE010000015">
    <property type="protein sequence ID" value="MBA2133434.1"/>
    <property type="molecule type" value="Genomic_DNA"/>
</dbReference>
<keyword evidence="6 7" id="KW-0472">Membrane</keyword>
<feature type="transmembrane region" description="Helical" evidence="7">
    <location>
        <begin position="154"/>
        <end position="174"/>
    </location>
</feature>